<evidence type="ECO:0000313" key="2">
    <source>
        <dbReference type="EMBL" id="AHI53744.1"/>
    </source>
</evidence>
<reference evidence="2 3" key="1">
    <citation type="journal article" date="2014" name="Genome Biol. Evol.">
        <title>Molecular evolution of the substrate utilization strategies and putative virulence factors in mosquito-associated Spiroplasma species.</title>
        <authorList>
            <person name="Chang T.H."/>
            <person name="Lo W.S."/>
            <person name="Ku C."/>
            <person name="Chen L.L."/>
            <person name="Kuo C.H."/>
        </authorList>
    </citation>
    <scope>NUCLEOTIDE SEQUENCE [LARGE SCALE GENOMIC DNA]</scope>
    <source>
        <strain evidence="2">Ar-1343</strain>
    </source>
</reference>
<proteinExistence type="predicted"/>
<dbReference type="AlphaFoldDB" id="W6AJ58"/>
<gene>
    <name evidence="2" type="ORF">SSABA_v1c03350</name>
</gene>
<sequence length="125" mass="14675">MKTPTQTGYQKFLEEKKRYQDEQKNKLENIAKSPKQVKAKKNEVHKFDGKFGEFLQKAKIKNINNQEIIEKKLAPDFLKISITGKKQITKKNKRPNDVEVLRDQIANRVSKNANFFSLNNLKKKK</sequence>
<dbReference type="STRING" id="1276257.SSABA_v1c03350"/>
<evidence type="ECO:0000313" key="3">
    <source>
        <dbReference type="Proteomes" id="UP000019265"/>
    </source>
</evidence>
<feature type="region of interest" description="Disordered" evidence="1">
    <location>
        <begin position="1"/>
        <end position="20"/>
    </location>
</feature>
<dbReference type="RefSeq" id="WP_025250880.1">
    <property type="nucleotide sequence ID" value="NZ_CP006934.1"/>
</dbReference>
<keyword evidence="3" id="KW-1185">Reference proteome</keyword>
<dbReference type="Proteomes" id="UP000019265">
    <property type="component" value="Chromosome"/>
</dbReference>
<dbReference type="KEGG" id="ssab:SSABA_v1c03350"/>
<evidence type="ECO:0000256" key="1">
    <source>
        <dbReference type="SAM" id="MobiDB-lite"/>
    </source>
</evidence>
<dbReference type="EMBL" id="CP006934">
    <property type="protein sequence ID" value="AHI53744.1"/>
    <property type="molecule type" value="Genomic_DNA"/>
</dbReference>
<protein>
    <submittedName>
        <fullName evidence="2">Uncharacterized protein</fullName>
    </submittedName>
</protein>
<dbReference type="PATRIC" id="fig|1276257.3.peg.342"/>
<organism evidence="2 3">
    <name type="scientific">Spiroplasma sabaudiense Ar-1343</name>
    <dbReference type="NCBI Taxonomy" id="1276257"/>
    <lineage>
        <taxon>Bacteria</taxon>
        <taxon>Bacillati</taxon>
        <taxon>Mycoplasmatota</taxon>
        <taxon>Mollicutes</taxon>
        <taxon>Entomoplasmatales</taxon>
        <taxon>Spiroplasmataceae</taxon>
        <taxon>Spiroplasma</taxon>
    </lineage>
</organism>
<accession>W6AJ58</accession>
<name>W6AJ58_9MOLU</name>
<dbReference type="HOGENOM" id="CLU_1991282_0_0_14"/>